<comment type="caution">
    <text evidence="1">The sequence shown here is derived from an EMBL/GenBank/DDBJ whole genome shotgun (WGS) entry which is preliminary data.</text>
</comment>
<evidence type="ECO:0000313" key="2">
    <source>
        <dbReference type="Proteomes" id="UP001314229"/>
    </source>
</evidence>
<proteinExistence type="predicted"/>
<name>A0AAV1QG77_SCOSC</name>
<gene>
    <name evidence="1" type="ORF">FSCOSCO3_A022449</name>
</gene>
<sequence>MVNASCHFNRLQINCNMTLNLMLFSLRLLPEVRTLLLTAEVADHPCEVFQQLIEQIHHVLQEQSRLLALLKTVSVEDLLFPACVHLQRSNKPVSRNNMQLFSTNKL</sequence>
<protein>
    <submittedName>
        <fullName evidence="1">Uncharacterized protein LOC119909487</fullName>
    </submittedName>
</protein>
<reference evidence="1 2" key="1">
    <citation type="submission" date="2024-01" db="EMBL/GenBank/DDBJ databases">
        <authorList>
            <person name="Alioto T."/>
            <person name="Alioto T."/>
            <person name="Gomez Garrido J."/>
        </authorList>
    </citation>
    <scope>NUCLEOTIDE SEQUENCE [LARGE SCALE GENOMIC DNA]</scope>
</reference>
<evidence type="ECO:0000313" key="1">
    <source>
        <dbReference type="EMBL" id="CAK6982458.1"/>
    </source>
</evidence>
<accession>A0AAV1QG77</accession>
<organism evidence="1 2">
    <name type="scientific">Scomber scombrus</name>
    <name type="common">Atlantic mackerel</name>
    <name type="synonym">Scomber vernalis</name>
    <dbReference type="NCBI Taxonomy" id="13677"/>
    <lineage>
        <taxon>Eukaryota</taxon>
        <taxon>Metazoa</taxon>
        <taxon>Chordata</taxon>
        <taxon>Craniata</taxon>
        <taxon>Vertebrata</taxon>
        <taxon>Euteleostomi</taxon>
        <taxon>Actinopterygii</taxon>
        <taxon>Neopterygii</taxon>
        <taxon>Teleostei</taxon>
        <taxon>Neoteleostei</taxon>
        <taxon>Acanthomorphata</taxon>
        <taxon>Pelagiaria</taxon>
        <taxon>Scombriformes</taxon>
        <taxon>Scombridae</taxon>
        <taxon>Scomber</taxon>
    </lineage>
</organism>
<dbReference type="Proteomes" id="UP001314229">
    <property type="component" value="Unassembled WGS sequence"/>
</dbReference>
<keyword evidence="2" id="KW-1185">Reference proteome</keyword>
<dbReference type="AlphaFoldDB" id="A0AAV1QG77"/>
<dbReference type="EMBL" id="CAWUFR010001027">
    <property type="protein sequence ID" value="CAK6982458.1"/>
    <property type="molecule type" value="Genomic_DNA"/>
</dbReference>